<dbReference type="Proteomes" id="UP001296706">
    <property type="component" value="Unassembled WGS sequence"/>
</dbReference>
<organism evidence="2 3">
    <name type="scientific">Pseudonocardia xinjiangensis</name>
    <dbReference type="NCBI Taxonomy" id="75289"/>
    <lineage>
        <taxon>Bacteria</taxon>
        <taxon>Bacillati</taxon>
        <taxon>Actinomycetota</taxon>
        <taxon>Actinomycetes</taxon>
        <taxon>Pseudonocardiales</taxon>
        <taxon>Pseudonocardiaceae</taxon>
        <taxon>Pseudonocardia</taxon>
    </lineage>
</organism>
<keyword evidence="3" id="KW-1185">Reference proteome</keyword>
<keyword evidence="1" id="KW-0472">Membrane</keyword>
<protein>
    <submittedName>
        <fullName evidence="2">DUF2537 domain-containing protein</fullName>
    </submittedName>
</protein>
<sequence>ASRVADHLGRPVEFTDPITGEVESVPVGSTGPIPQLPAEAAGPTPWATGFTIAAFAAVLAAFADIALSRAFAEAFGLLWVPANLLVGLGLAPSLYLLRNTPLWRWPALGAAAGLAAAWVVLLLGLLG</sequence>
<reference evidence="2 3" key="1">
    <citation type="submission" date="2020-04" db="EMBL/GenBank/DDBJ databases">
        <authorList>
            <person name="Klaysubun C."/>
            <person name="Duangmal K."/>
            <person name="Lipun K."/>
        </authorList>
    </citation>
    <scope>NUCLEOTIDE SEQUENCE [LARGE SCALE GENOMIC DNA]</scope>
    <source>
        <strain evidence="2 3">JCM 11839</strain>
    </source>
</reference>
<feature type="transmembrane region" description="Helical" evidence="1">
    <location>
        <begin position="46"/>
        <end position="67"/>
    </location>
</feature>
<evidence type="ECO:0000256" key="1">
    <source>
        <dbReference type="SAM" id="Phobius"/>
    </source>
</evidence>
<name>A0ABX1RRQ2_9PSEU</name>
<evidence type="ECO:0000313" key="2">
    <source>
        <dbReference type="EMBL" id="NMH81866.1"/>
    </source>
</evidence>
<evidence type="ECO:0000313" key="3">
    <source>
        <dbReference type="Proteomes" id="UP001296706"/>
    </source>
</evidence>
<accession>A0ABX1RRQ2</accession>
<dbReference type="InterPro" id="IPR024244">
    <property type="entry name" value="DUF2537"/>
</dbReference>
<keyword evidence="1" id="KW-1133">Transmembrane helix</keyword>
<dbReference type="EMBL" id="JAAXKY010000177">
    <property type="protein sequence ID" value="NMH81866.1"/>
    <property type="molecule type" value="Genomic_DNA"/>
</dbReference>
<dbReference type="Pfam" id="PF10801">
    <property type="entry name" value="DUF2537"/>
    <property type="match status" value="1"/>
</dbReference>
<feature type="transmembrane region" description="Helical" evidence="1">
    <location>
        <begin position="74"/>
        <end position="97"/>
    </location>
</feature>
<feature type="transmembrane region" description="Helical" evidence="1">
    <location>
        <begin position="103"/>
        <end position="126"/>
    </location>
</feature>
<dbReference type="RefSeq" id="WP_169399893.1">
    <property type="nucleotide sequence ID" value="NZ_JAAXKY010000177.1"/>
</dbReference>
<comment type="caution">
    <text evidence="2">The sequence shown here is derived from an EMBL/GenBank/DDBJ whole genome shotgun (WGS) entry which is preliminary data.</text>
</comment>
<keyword evidence="1" id="KW-0812">Transmembrane</keyword>
<feature type="non-terminal residue" evidence="2">
    <location>
        <position position="1"/>
    </location>
</feature>
<gene>
    <name evidence="2" type="ORF">HF577_32860</name>
</gene>
<proteinExistence type="predicted"/>